<dbReference type="Pfam" id="PF00188">
    <property type="entry name" value="CAP"/>
    <property type="match status" value="1"/>
</dbReference>
<reference evidence="5" key="1">
    <citation type="journal article" date="2019" name="Int. J. Syst. Evol. Microbiol.">
        <title>The Global Catalogue of Microorganisms (GCM) 10K type strain sequencing project: providing services to taxonomists for standard genome sequencing and annotation.</title>
        <authorList>
            <consortium name="The Broad Institute Genomics Platform"/>
            <consortium name="The Broad Institute Genome Sequencing Center for Infectious Disease"/>
            <person name="Wu L."/>
            <person name="Ma J."/>
        </authorList>
    </citation>
    <scope>NUCLEOTIDE SEQUENCE [LARGE SCALE GENOMIC DNA]</scope>
    <source>
        <strain evidence="5">CCUG 54822</strain>
    </source>
</reference>
<feature type="region of interest" description="Disordered" evidence="1">
    <location>
        <begin position="29"/>
        <end position="57"/>
    </location>
</feature>
<gene>
    <name evidence="4" type="ORF">ACFQ4A_00880</name>
</gene>
<protein>
    <submittedName>
        <fullName evidence="4">CAP domain-containing protein</fullName>
    </submittedName>
</protein>
<accession>A0ABW3ZPD3</accession>
<sequence>MRLRRVIVLLVIFAAGVYYLMENSHVVEDHSTDHSHNVSEQKDTKLESKEVPEERSEVPLDGDSYQWMHKTVNQLQDHFGEPVRKDLSAYGYEWWVYTEDREQYLQFGIENNRVTQIYALGEDLAIEPVQIGQAYEAVADVLSFSNEVSYSKGPSSYTFHLRDEELQERPLVKVTDDVFLQLYFDTFTNKLSAIRLLSADILLQHQPYEVQYRGELPEKPVFTDDQWTEIEAGAEQQIFHLTNVIRKQHGKSALEWDEAVSEVAYLHSEDMAENKYFSHYGQNGDGLKERLAAKEVFYQAAGENIAAQYPDAQSALHGWMNSEGHREALLNDDFTHLGVGVYQFYYTQNFLKKQ</sequence>
<dbReference type="Proteomes" id="UP001597178">
    <property type="component" value="Unassembled WGS sequence"/>
</dbReference>
<dbReference type="InterPro" id="IPR014044">
    <property type="entry name" value="CAP_dom"/>
</dbReference>
<dbReference type="CDD" id="cd05379">
    <property type="entry name" value="CAP_bacterial"/>
    <property type="match status" value="1"/>
</dbReference>
<dbReference type="InterPro" id="IPR035940">
    <property type="entry name" value="CAP_sf"/>
</dbReference>
<dbReference type="InterPro" id="IPR029410">
    <property type="entry name" value="CAP_assoc"/>
</dbReference>
<dbReference type="RefSeq" id="WP_382396945.1">
    <property type="nucleotide sequence ID" value="NZ_JBHTNH010000002.1"/>
</dbReference>
<name>A0ABW3ZPD3_9BACI</name>
<dbReference type="PANTHER" id="PTHR31157">
    <property type="entry name" value="SCP DOMAIN-CONTAINING PROTEIN"/>
    <property type="match status" value="1"/>
</dbReference>
<dbReference type="PANTHER" id="PTHR31157:SF26">
    <property type="entry name" value="SCP-LIKE EXTRACELLULAR PROTEIN"/>
    <property type="match status" value="1"/>
</dbReference>
<evidence type="ECO:0000259" key="3">
    <source>
        <dbReference type="Pfam" id="PF14504"/>
    </source>
</evidence>
<evidence type="ECO:0000259" key="2">
    <source>
        <dbReference type="Pfam" id="PF00188"/>
    </source>
</evidence>
<organism evidence="4 5">
    <name type="scientific">Lentibacillus salinarum</name>
    <dbReference type="NCBI Taxonomy" id="446820"/>
    <lineage>
        <taxon>Bacteria</taxon>
        <taxon>Bacillati</taxon>
        <taxon>Bacillota</taxon>
        <taxon>Bacilli</taxon>
        <taxon>Bacillales</taxon>
        <taxon>Bacillaceae</taxon>
        <taxon>Lentibacillus</taxon>
    </lineage>
</organism>
<evidence type="ECO:0000313" key="4">
    <source>
        <dbReference type="EMBL" id="MFD1360226.1"/>
    </source>
</evidence>
<dbReference type="EMBL" id="JBHTNH010000002">
    <property type="protein sequence ID" value="MFD1360226.1"/>
    <property type="molecule type" value="Genomic_DNA"/>
</dbReference>
<proteinExistence type="predicted"/>
<evidence type="ECO:0000313" key="5">
    <source>
        <dbReference type="Proteomes" id="UP001597178"/>
    </source>
</evidence>
<comment type="caution">
    <text evidence="4">The sequence shown here is derived from an EMBL/GenBank/DDBJ whole genome shotgun (WGS) entry which is preliminary data.</text>
</comment>
<dbReference type="SUPFAM" id="SSF55797">
    <property type="entry name" value="PR-1-like"/>
    <property type="match status" value="1"/>
</dbReference>
<dbReference type="Gene3D" id="3.40.33.10">
    <property type="entry name" value="CAP"/>
    <property type="match status" value="1"/>
</dbReference>
<feature type="domain" description="CAP-associated" evidence="3">
    <location>
        <begin position="69"/>
        <end position="208"/>
    </location>
</feature>
<dbReference type="Pfam" id="PF14504">
    <property type="entry name" value="CAP_assoc_N"/>
    <property type="match status" value="1"/>
</dbReference>
<feature type="domain" description="SCP" evidence="2">
    <location>
        <begin position="240"/>
        <end position="348"/>
    </location>
</feature>
<keyword evidence="5" id="KW-1185">Reference proteome</keyword>
<evidence type="ECO:0000256" key="1">
    <source>
        <dbReference type="SAM" id="MobiDB-lite"/>
    </source>
</evidence>